<comment type="caution">
    <text evidence="1">The sequence shown here is derived from an EMBL/GenBank/DDBJ whole genome shotgun (WGS) entry which is preliminary data.</text>
</comment>
<evidence type="ECO:0000313" key="1">
    <source>
        <dbReference type="EMBL" id="KJX38455.1"/>
    </source>
</evidence>
<accession>A0AAW3HMW2</accession>
<organism evidence="1 2">
    <name type="scientific">Enterobacter chengduensis</name>
    <dbReference type="NCBI Taxonomy" id="2494701"/>
    <lineage>
        <taxon>Bacteria</taxon>
        <taxon>Pseudomonadati</taxon>
        <taxon>Pseudomonadota</taxon>
        <taxon>Gammaproteobacteria</taxon>
        <taxon>Enterobacterales</taxon>
        <taxon>Enterobacteriaceae</taxon>
        <taxon>Enterobacter</taxon>
        <taxon>Enterobacter cloacae complex</taxon>
    </lineage>
</organism>
<evidence type="ECO:0000313" key="2">
    <source>
        <dbReference type="Proteomes" id="UP000033354"/>
    </source>
</evidence>
<keyword evidence="2" id="KW-1185">Reference proteome</keyword>
<dbReference type="Proteomes" id="UP000033354">
    <property type="component" value="Unassembled WGS sequence"/>
</dbReference>
<protein>
    <submittedName>
        <fullName evidence="1">Uncharacterized protein</fullName>
    </submittedName>
</protein>
<proteinExistence type="predicted"/>
<name>A0AAW3HMW2_9ENTR</name>
<sequence>MTASDYLRIKFQSDHHLALTMENAIGGILQSAKGVASDIYSGIERVSWYSSCFIPRYNDICQELQAEEIRTLYSIESIFKHADVIAHVFYLYLKTVCDDVKDGNPEGSARKLTKRIAEFSSHINVAGATRYAFATAASITLSHSSLMSKLVVERLSAKLPQGIFVLQFYGIQQKCALAARHLKAINPDYYWILYQAKLEMLYYFCEPILSKLFERMKLNSFSNLDDLADFIERDLNV</sequence>
<dbReference type="EMBL" id="JZKT01000005">
    <property type="protein sequence ID" value="KJX38455.1"/>
    <property type="molecule type" value="Genomic_DNA"/>
</dbReference>
<dbReference type="AlphaFoldDB" id="A0AAW3HMW2"/>
<dbReference type="GeneID" id="63142569"/>
<dbReference type="RefSeq" id="WP_032640770.1">
    <property type="nucleotide sequence ID" value="NZ_CP043318.1"/>
</dbReference>
<reference evidence="1 2" key="1">
    <citation type="submission" date="2015-02" db="EMBL/GenBank/DDBJ databases">
        <authorList>
            <person name="Adams M."/>
            <person name="Sutton G."/>
            <person name="Nelson K."/>
            <person name="Bonomo R."/>
            <person name="McCorrison J."/>
            <person name="Sanka R."/>
            <person name="Brinkac L."/>
            <person name="Nierman W."/>
        </authorList>
    </citation>
    <scope>NUCLEOTIDE SEQUENCE [LARGE SCALE GENOMIC DNA]</scope>
    <source>
        <strain evidence="1 2">CIDEIMsCOL9</strain>
    </source>
</reference>
<gene>
    <name evidence="1" type="ORF">SG71_03720</name>
</gene>